<comment type="caution">
    <text evidence="2">The sequence shown here is derived from an EMBL/GenBank/DDBJ whole genome shotgun (WGS) entry which is preliminary data.</text>
</comment>
<protein>
    <submittedName>
        <fullName evidence="2">Uncharacterized protein</fullName>
    </submittedName>
</protein>
<reference evidence="2" key="1">
    <citation type="journal article" date="2015" name="Nature">
        <title>Complex archaea that bridge the gap between prokaryotes and eukaryotes.</title>
        <authorList>
            <person name="Spang A."/>
            <person name="Saw J.H."/>
            <person name="Jorgensen S.L."/>
            <person name="Zaremba-Niedzwiedzka K."/>
            <person name="Martijn J."/>
            <person name="Lind A.E."/>
            <person name="van Eijk R."/>
            <person name="Schleper C."/>
            <person name="Guy L."/>
            <person name="Ettema T.J."/>
        </authorList>
    </citation>
    <scope>NUCLEOTIDE SEQUENCE</scope>
</reference>
<accession>A0A0F9GN91</accession>
<proteinExistence type="predicted"/>
<evidence type="ECO:0000256" key="1">
    <source>
        <dbReference type="SAM" id="MobiDB-lite"/>
    </source>
</evidence>
<gene>
    <name evidence="2" type="ORF">LCGC14_1805690</name>
</gene>
<dbReference type="EMBL" id="LAZR01017461">
    <property type="protein sequence ID" value="KKM00315.1"/>
    <property type="molecule type" value="Genomic_DNA"/>
</dbReference>
<organism evidence="2">
    <name type="scientific">marine sediment metagenome</name>
    <dbReference type="NCBI Taxonomy" id="412755"/>
    <lineage>
        <taxon>unclassified sequences</taxon>
        <taxon>metagenomes</taxon>
        <taxon>ecological metagenomes</taxon>
    </lineage>
</organism>
<name>A0A0F9GN91_9ZZZZ</name>
<evidence type="ECO:0000313" key="2">
    <source>
        <dbReference type="EMBL" id="KKM00315.1"/>
    </source>
</evidence>
<feature type="compositionally biased region" description="Basic and acidic residues" evidence="1">
    <location>
        <begin position="268"/>
        <end position="295"/>
    </location>
</feature>
<dbReference type="AlphaFoldDB" id="A0A0F9GN91"/>
<feature type="region of interest" description="Disordered" evidence="1">
    <location>
        <begin position="258"/>
        <end position="295"/>
    </location>
</feature>
<feature type="non-terminal residue" evidence="2">
    <location>
        <position position="1"/>
    </location>
</feature>
<sequence length="295" mass="33858">AFGVWCLYATDRLGVLSRYISTVFSVSMKGLIHYFRTLQAVATAALNAILSGMTEIEKKKPGKVVAIFPVEQWLIDRYIERQQGLRPPPRDPAAEEFAKKWQDRLHEIRISHIENEHIRAIAEINNRYQHERDEARAAGRDISLVERARLAEIEGERRRFAKETHEAREPLLYELSRTRIEATLKGAEKQKALLKLEKERALFLAGDDPVQRRRTEELFKLRAEIQAGRQAAMDASRSRFAGTSVFGSASWYKDIAGRGGVDPALQGDRNRERHLKNIDRNIRNKPPEVVRDPRG</sequence>